<keyword evidence="3" id="KW-1185">Reference proteome</keyword>
<proteinExistence type="predicted"/>
<comment type="caution">
    <text evidence="2">The sequence shown here is derived from an EMBL/GenBank/DDBJ whole genome shotgun (WGS) entry which is preliminary data.</text>
</comment>
<name>A0A8J3I5W6_9CHLR</name>
<accession>A0A8J3I5W6</accession>
<evidence type="ECO:0000256" key="1">
    <source>
        <dbReference type="SAM" id="MobiDB-lite"/>
    </source>
</evidence>
<dbReference type="EMBL" id="BNJF01000001">
    <property type="protein sequence ID" value="GHO45309.1"/>
    <property type="molecule type" value="Genomic_DNA"/>
</dbReference>
<feature type="region of interest" description="Disordered" evidence="1">
    <location>
        <begin position="138"/>
        <end position="178"/>
    </location>
</feature>
<evidence type="ECO:0000313" key="3">
    <source>
        <dbReference type="Proteomes" id="UP000612362"/>
    </source>
</evidence>
<gene>
    <name evidence="2" type="ORF">KSX_34720</name>
</gene>
<dbReference type="AlphaFoldDB" id="A0A8J3I5W6"/>
<dbReference type="Proteomes" id="UP000612362">
    <property type="component" value="Unassembled WGS sequence"/>
</dbReference>
<reference evidence="2" key="1">
    <citation type="submission" date="2020-10" db="EMBL/GenBank/DDBJ databases">
        <title>Taxonomic study of unclassified bacteria belonging to the class Ktedonobacteria.</title>
        <authorList>
            <person name="Yabe S."/>
            <person name="Wang C.M."/>
            <person name="Zheng Y."/>
            <person name="Sakai Y."/>
            <person name="Cavaletti L."/>
            <person name="Monciardini P."/>
            <person name="Donadio S."/>
        </authorList>
    </citation>
    <scope>NUCLEOTIDE SEQUENCE</scope>
    <source>
        <strain evidence="2">SOSP1-1</strain>
    </source>
</reference>
<sequence length="241" mass="26014">MVLTTAAVTLVLLLKRKQDEKARKVQKTSISVPWIDPQEGNVVFGHINNPNNNSSINNELQNIFSEQQEFPPAQNIPQLAAMQGNSGVMPALVPPTAPANTARGNSGLYPAISGIHGQPTLEAQNTASRQQYATLAVSEGDQTNPRTFAVSNTPPTSAQSQPPNVSFDRNLQPLPMDLPPELRASLEATQREARSSNGPLSFSGLQEDPFLEEMMQQAQMGIFVMPNKEKGNDASADGKTK</sequence>
<organism evidence="2 3">
    <name type="scientific">Ktedonospora formicarum</name>
    <dbReference type="NCBI Taxonomy" id="2778364"/>
    <lineage>
        <taxon>Bacteria</taxon>
        <taxon>Bacillati</taxon>
        <taxon>Chloroflexota</taxon>
        <taxon>Ktedonobacteria</taxon>
        <taxon>Ktedonobacterales</taxon>
        <taxon>Ktedonobacteraceae</taxon>
        <taxon>Ktedonospora</taxon>
    </lineage>
</organism>
<evidence type="ECO:0000313" key="2">
    <source>
        <dbReference type="EMBL" id="GHO45309.1"/>
    </source>
</evidence>
<protein>
    <submittedName>
        <fullName evidence="2">Uncharacterized protein</fullName>
    </submittedName>
</protein>
<feature type="compositionally biased region" description="Polar residues" evidence="1">
    <location>
        <begin position="140"/>
        <end position="169"/>
    </location>
</feature>